<evidence type="ECO:0000259" key="1">
    <source>
        <dbReference type="Pfam" id="PF22292"/>
    </source>
</evidence>
<dbReference type="EMBL" id="SBIW01000003">
    <property type="protein sequence ID" value="RWY54030.1"/>
    <property type="molecule type" value="Genomic_DNA"/>
</dbReference>
<reference evidence="2 3" key="1">
    <citation type="submission" date="2019-01" db="EMBL/GenBank/DDBJ databases">
        <title>Mucilaginibacter antarcticum sp. nov., isolated from antarctic soil.</title>
        <authorList>
            <person name="Yan Y.-Q."/>
            <person name="Du Z.-J."/>
        </authorList>
    </citation>
    <scope>NUCLEOTIDE SEQUENCE [LARGE SCALE GENOMIC DNA]</scope>
    <source>
        <strain evidence="2 3">F01003</strain>
    </source>
</reference>
<keyword evidence="3" id="KW-1185">Reference proteome</keyword>
<feature type="domain" description="DUF6965" evidence="1">
    <location>
        <begin position="1"/>
        <end position="63"/>
    </location>
</feature>
<proteinExistence type="predicted"/>
<evidence type="ECO:0000313" key="3">
    <source>
        <dbReference type="Proteomes" id="UP000286701"/>
    </source>
</evidence>
<sequence>MTDEELEAYFEHALLPKTLRLDRASTQHNVQQAVKNNLDAMMADPKDHRCRHRLIMIAAAIEQPYDGPEIPRF</sequence>
<evidence type="ECO:0000313" key="2">
    <source>
        <dbReference type="EMBL" id="RWY54030.1"/>
    </source>
</evidence>
<accession>A0A444MQY5</accession>
<dbReference type="OrthoDB" id="797849at2"/>
<gene>
    <name evidence="2" type="ORF">EPL05_08235</name>
</gene>
<dbReference type="Proteomes" id="UP000286701">
    <property type="component" value="Unassembled WGS sequence"/>
</dbReference>
<comment type="caution">
    <text evidence="2">The sequence shown here is derived from an EMBL/GenBank/DDBJ whole genome shotgun (WGS) entry which is preliminary data.</text>
</comment>
<organism evidence="2 3">
    <name type="scientific">Mucilaginibacter gilvus</name>
    <dbReference type="NCBI Taxonomy" id="2305909"/>
    <lineage>
        <taxon>Bacteria</taxon>
        <taxon>Pseudomonadati</taxon>
        <taxon>Bacteroidota</taxon>
        <taxon>Sphingobacteriia</taxon>
        <taxon>Sphingobacteriales</taxon>
        <taxon>Sphingobacteriaceae</taxon>
        <taxon>Mucilaginibacter</taxon>
    </lineage>
</organism>
<dbReference type="AlphaFoldDB" id="A0A444MQY5"/>
<dbReference type="Pfam" id="PF22292">
    <property type="entry name" value="DUF6965"/>
    <property type="match status" value="1"/>
</dbReference>
<protein>
    <recommendedName>
        <fullName evidence="1">DUF6965 domain-containing protein</fullName>
    </recommendedName>
</protein>
<dbReference type="RefSeq" id="WP_128533465.1">
    <property type="nucleotide sequence ID" value="NZ_SBIW01000003.1"/>
</dbReference>
<name>A0A444MQY5_9SPHI</name>
<dbReference type="InterPro" id="IPR054238">
    <property type="entry name" value="DUF6965"/>
</dbReference>